<reference evidence="1" key="1">
    <citation type="submission" date="2022-07" db="EMBL/GenBank/DDBJ databases">
        <title>Chromosome-level genome of Muraenolepis orangiensis.</title>
        <authorList>
            <person name="Kim J."/>
        </authorList>
    </citation>
    <scope>NUCLEOTIDE SEQUENCE</scope>
    <source>
        <strain evidence="1">KU_S4_2022</strain>
        <tissue evidence="1">Muscle</tissue>
    </source>
</reference>
<sequence>MDDISTFLLRRFTRRTSTQALKTSLIKWGRLSDVELLDFTQPKVLWTEQLLALCGLETKLKDNSNEIMMERVEPFRCVVKFASTNILESLRHCAMTGQKSLLK</sequence>
<evidence type="ECO:0000313" key="2">
    <source>
        <dbReference type="Proteomes" id="UP001148018"/>
    </source>
</evidence>
<gene>
    <name evidence="1" type="ORF">NHX12_005679</name>
</gene>
<dbReference type="EMBL" id="JANIIK010000112">
    <property type="protein sequence ID" value="KAJ3593344.1"/>
    <property type="molecule type" value="Genomic_DNA"/>
</dbReference>
<keyword evidence="2" id="KW-1185">Reference proteome</keyword>
<evidence type="ECO:0000313" key="1">
    <source>
        <dbReference type="EMBL" id="KAJ3593344.1"/>
    </source>
</evidence>
<proteinExistence type="predicted"/>
<dbReference type="PANTHER" id="PTHR46790:SF1">
    <property type="entry name" value="CENTROMERE PROTEIN N"/>
    <property type="match status" value="1"/>
</dbReference>
<organism evidence="1 2">
    <name type="scientific">Muraenolepis orangiensis</name>
    <name type="common">Patagonian moray cod</name>
    <dbReference type="NCBI Taxonomy" id="630683"/>
    <lineage>
        <taxon>Eukaryota</taxon>
        <taxon>Metazoa</taxon>
        <taxon>Chordata</taxon>
        <taxon>Craniata</taxon>
        <taxon>Vertebrata</taxon>
        <taxon>Euteleostomi</taxon>
        <taxon>Actinopterygii</taxon>
        <taxon>Neopterygii</taxon>
        <taxon>Teleostei</taxon>
        <taxon>Neoteleostei</taxon>
        <taxon>Acanthomorphata</taxon>
        <taxon>Zeiogadaria</taxon>
        <taxon>Gadariae</taxon>
        <taxon>Gadiformes</taxon>
        <taxon>Muraenolepidoidei</taxon>
        <taxon>Muraenolepididae</taxon>
        <taxon>Muraenolepis</taxon>
    </lineage>
</organism>
<dbReference type="InterPro" id="IPR052011">
    <property type="entry name" value="CENP-NAC/CAD_complex"/>
</dbReference>
<dbReference type="OrthoDB" id="6585699at2759"/>
<dbReference type="PANTHER" id="PTHR46790">
    <property type="entry name" value="CENTROMERE PROTEIN N"/>
    <property type="match status" value="1"/>
</dbReference>
<dbReference type="Proteomes" id="UP001148018">
    <property type="component" value="Unassembled WGS sequence"/>
</dbReference>
<protein>
    <submittedName>
        <fullName evidence="1">Uncharacterized protein</fullName>
    </submittedName>
</protein>
<dbReference type="GO" id="GO:0005654">
    <property type="term" value="C:nucleoplasm"/>
    <property type="evidence" value="ECO:0007669"/>
    <property type="project" value="TreeGrafter"/>
</dbReference>
<comment type="caution">
    <text evidence="1">The sequence shown here is derived from an EMBL/GenBank/DDBJ whole genome shotgun (WGS) entry which is preliminary data.</text>
</comment>
<accession>A0A9Q0DPQ6</accession>
<dbReference type="AlphaFoldDB" id="A0A9Q0DPQ6"/>
<name>A0A9Q0DPQ6_9TELE</name>